<name>K2NXJ3_9HYPH</name>
<proteinExistence type="predicted"/>
<accession>K2NXJ3</accession>
<dbReference type="EMBL" id="AMSI01000045">
    <property type="protein sequence ID" value="EKF39811.1"/>
    <property type="molecule type" value="Genomic_DNA"/>
</dbReference>
<protein>
    <submittedName>
        <fullName evidence="1">Uncharacterized protein</fullName>
    </submittedName>
</protein>
<comment type="caution">
    <text evidence="1">The sequence shown here is derived from an EMBL/GenBank/DDBJ whole genome shotgun (WGS) entry which is preliminary data.</text>
</comment>
<reference evidence="1 2" key="1">
    <citation type="journal article" date="2012" name="J. Bacteriol.">
        <title>Genome Sequence of Nitratireductor indicus Type Strain C115.</title>
        <authorList>
            <person name="Lai Q."/>
            <person name="Li G."/>
            <person name="Yu Z."/>
            <person name="Shao Z."/>
        </authorList>
    </citation>
    <scope>NUCLEOTIDE SEQUENCE [LARGE SCALE GENOMIC DNA]</scope>
    <source>
        <strain evidence="1 2">C115</strain>
    </source>
</reference>
<dbReference type="Proteomes" id="UP000007374">
    <property type="component" value="Unassembled WGS sequence"/>
</dbReference>
<evidence type="ECO:0000313" key="2">
    <source>
        <dbReference type="Proteomes" id="UP000007374"/>
    </source>
</evidence>
<keyword evidence="2" id="KW-1185">Reference proteome</keyword>
<organism evidence="1 2">
    <name type="scientific">Nitratireductor indicus C115</name>
    <dbReference type="NCBI Taxonomy" id="1231190"/>
    <lineage>
        <taxon>Bacteria</taxon>
        <taxon>Pseudomonadati</taxon>
        <taxon>Pseudomonadota</taxon>
        <taxon>Alphaproteobacteria</taxon>
        <taxon>Hyphomicrobiales</taxon>
        <taxon>Phyllobacteriaceae</taxon>
        <taxon>Nitratireductor</taxon>
    </lineage>
</organism>
<gene>
    <name evidence="1" type="ORF">NA8A_24004</name>
</gene>
<sequence>KFFKMYGPSGNVAYAEGGTAILSATGLSGSVGDVWEIQIREAYIQTYLAQSGASTKFDIGIYFDGESSPRFVLIEITGTFDSLVSGSAREDSFYYISVDDVATHTISLKARRSSGGLASGSRIARATMNIRRLTPSA</sequence>
<evidence type="ECO:0000313" key="1">
    <source>
        <dbReference type="EMBL" id="EKF39811.1"/>
    </source>
</evidence>
<feature type="non-terminal residue" evidence="1">
    <location>
        <position position="1"/>
    </location>
</feature>
<dbReference type="PATRIC" id="fig|1231190.3.peg.4936"/>
<dbReference type="RefSeq" id="WP_009453042.1">
    <property type="nucleotide sequence ID" value="NZ_AMSI01000045.1"/>
</dbReference>
<dbReference type="AlphaFoldDB" id="K2NXJ3"/>